<comment type="caution">
    <text evidence="2">The sequence shown here is derived from an EMBL/GenBank/DDBJ whole genome shotgun (WGS) entry which is preliminary data.</text>
</comment>
<evidence type="ECO:0000313" key="3">
    <source>
        <dbReference type="Proteomes" id="UP001525890"/>
    </source>
</evidence>
<keyword evidence="3" id="KW-1185">Reference proteome</keyword>
<organism evidence="2 3">
    <name type="scientific">Laspinema palackyanum D2a</name>
    <dbReference type="NCBI Taxonomy" id="2953684"/>
    <lineage>
        <taxon>Bacteria</taxon>
        <taxon>Bacillati</taxon>
        <taxon>Cyanobacteriota</taxon>
        <taxon>Cyanophyceae</taxon>
        <taxon>Oscillatoriophycideae</taxon>
        <taxon>Oscillatoriales</taxon>
        <taxon>Laspinemataceae</taxon>
        <taxon>Laspinema</taxon>
        <taxon>Laspinema palackyanum</taxon>
    </lineage>
</organism>
<evidence type="ECO:0000256" key="1">
    <source>
        <dbReference type="SAM" id="MobiDB-lite"/>
    </source>
</evidence>
<reference evidence="2 3" key="1">
    <citation type="journal article" date="2022" name="Front. Microbiol.">
        <title>High genomic differentiation and limited gene flow indicate recent cryptic speciation within the genus Laspinema (cyanobacteria).</title>
        <authorList>
            <person name="Stanojkovic A."/>
            <person name="Skoupy S."/>
            <person name="Skaloud P."/>
            <person name="Dvorak P."/>
        </authorList>
    </citation>
    <scope>NUCLEOTIDE SEQUENCE [LARGE SCALE GENOMIC DNA]</scope>
    <source>
        <strain evidence="2 3">D2a</strain>
    </source>
</reference>
<protein>
    <submittedName>
        <fullName evidence="2">Uncharacterized protein</fullName>
    </submittedName>
</protein>
<dbReference type="EMBL" id="JAMXFF010000006">
    <property type="protein sequence ID" value="MCT7965881.1"/>
    <property type="molecule type" value="Genomic_DNA"/>
</dbReference>
<evidence type="ECO:0000313" key="2">
    <source>
        <dbReference type="EMBL" id="MCT7965881.1"/>
    </source>
</evidence>
<dbReference type="Proteomes" id="UP001525890">
    <property type="component" value="Unassembled WGS sequence"/>
</dbReference>
<dbReference type="RefSeq" id="WP_368005555.1">
    <property type="nucleotide sequence ID" value="NZ_JAMXFF010000006.1"/>
</dbReference>
<proteinExistence type="predicted"/>
<gene>
    <name evidence="2" type="ORF">NG799_05990</name>
</gene>
<sequence length="219" mass="25036">MYERTLANLPSRRRQNSHGFKAALERPNPGWITREGQESTDRQRTLTEAIALYHSTDRPTTRFLATVLQEMEQVQGNPTALYPTLARHDELLTDRFAERLSRTVIGILPTLSQKRTLELATVLVNLGGQIWNYSEGKKADFIEIAIACGETALPMLPCSRLQSQRWGATHDNLALAYSERLQGDRIDNLARSFSHYQQAAKVFIRHPFPQQWRPLLSRP</sequence>
<feature type="region of interest" description="Disordered" evidence="1">
    <location>
        <begin position="1"/>
        <end position="39"/>
    </location>
</feature>
<name>A0ABT2MPS6_9CYAN</name>
<accession>A0ABT2MPS6</accession>